<feature type="compositionally biased region" description="Basic and acidic residues" evidence="1">
    <location>
        <begin position="409"/>
        <end position="421"/>
    </location>
</feature>
<reference evidence="2 3" key="1">
    <citation type="submission" date="2020-05" db="EMBL/GenBank/DDBJ databases">
        <title>Identification and distribution of gene clusters putatively required for synthesis of sphingolipid metabolism inhibitors in phylogenetically diverse species of the filamentous fungus Fusarium.</title>
        <authorList>
            <person name="Kim H.-S."/>
            <person name="Busman M."/>
            <person name="Brown D.W."/>
            <person name="Divon H."/>
            <person name="Uhlig S."/>
            <person name="Proctor R.H."/>
        </authorList>
    </citation>
    <scope>NUCLEOTIDE SEQUENCE [LARGE SCALE GENOMIC DNA]</scope>
    <source>
        <strain evidence="2 3">NRRL 20693</strain>
    </source>
</reference>
<comment type="caution">
    <text evidence="2">The sequence shown here is derived from an EMBL/GenBank/DDBJ whole genome shotgun (WGS) entry which is preliminary data.</text>
</comment>
<sequence>MEPPYTQRSGVPLQTRPVLSPFNPSALQSLNSILPPKKSGLNILIHDHFASKRYRPGSVVQGTVDIKPKKPTTFTSVTIKLVCDSSVERPNGTLSFETWHRLLELEMPIEAGILPVSKVLQPDQTYTVPFYFVLPNSLGTEACSHNVLWQEVRQRHSQLPPSITNWERDAMMPRGVSIEYGIIAQVWNSASPEYAKLENKETIQFLPGFVEHPAVNIPNTDRVYKFNSSKQLKSNVFSRSSGQITLSADQPDTLILDTSGRGFHPTNVVASLDLESLGGKCVLPEMCSISAKIESQTWSQDVPMQQLPQIVDARDCYVGSETLLKKLEVDLSWEKDIKNKTGTAAVQSAETFSSQIKIPLDKFMGDKKLFLPTFYSCLSARIYQLHITINVASVVLKLVLPIQLSVEDRQGATPKDSERRASGYSPESSGLLPSYRESERRHSRPE</sequence>
<organism evidence="2 3">
    <name type="scientific">Fusarium heterosporum</name>
    <dbReference type="NCBI Taxonomy" id="42747"/>
    <lineage>
        <taxon>Eukaryota</taxon>
        <taxon>Fungi</taxon>
        <taxon>Dikarya</taxon>
        <taxon>Ascomycota</taxon>
        <taxon>Pezizomycotina</taxon>
        <taxon>Sordariomycetes</taxon>
        <taxon>Hypocreomycetidae</taxon>
        <taxon>Hypocreales</taxon>
        <taxon>Nectriaceae</taxon>
        <taxon>Fusarium</taxon>
        <taxon>Fusarium heterosporum species complex</taxon>
    </lineage>
</organism>
<feature type="compositionally biased region" description="Basic and acidic residues" evidence="1">
    <location>
        <begin position="436"/>
        <end position="446"/>
    </location>
</feature>
<proteinExistence type="predicted"/>
<evidence type="ECO:0000313" key="3">
    <source>
        <dbReference type="Proteomes" id="UP000567885"/>
    </source>
</evidence>
<dbReference type="Proteomes" id="UP000567885">
    <property type="component" value="Unassembled WGS sequence"/>
</dbReference>
<name>A0A8H5WHG7_FUSHE</name>
<protein>
    <submittedName>
        <fullName evidence="2">Uncharacterized protein</fullName>
    </submittedName>
</protein>
<dbReference type="EMBL" id="JAAGWQ010000157">
    <property type="protein sequence ID" value="KAF5662852.1"/>
    <property type="molecule type" value="Genomic_DNA"/>
</dbReference>
<dbReference type="AlphaFoldDB" id="A0A8H5WHG7"/>
<dbReference type="InterPro" id="IPR014752">
    <property type="entry name" value="Arrestin-like_C"/>
</dbReference>
<evidence type="ECO:0000256" key="1">
    <source>
        <dbReference type="SAM" id="MobiDB-lite"/>
    </source>
</evidence>
<gene>
    <name evidence="2" type="ORF">FHETE_7746</name>
</gene>
<dbReference type="PANTHER" id="PTHR31904">
    <property type="entry name" value="BYPASS OF STOP CODON PROTEIN 5-RELATED"/>
    <property type="match status" value="1"/>
</dbReference>
<keyword evidence="3" id="KW-1185">Reference proteome</keyword>
<dbReference type="Gene3D" id="2.60.40.640">
    <property type="match status" value="1"/>
</dbReference>
<dbReference type="OrthoDB" id="2283785at2759"/>
<dbReference type="PANTHER" id="PTHR31904:SF1">
    <property type="entry name" value="BYPASS OF STOP CODON PROTEIN 5-RELATED"/>
    <property type="match status" value="1"/>
</dbReference>
<feature type="region of interest" description="Disordered" evidence="1">
    <location>
        <begin position="409"/>
        <end position="446"/>
    </location>
</feature>
<evidence type="ECO:0000313" key="2">
    <source>
        <dbReference type="EMBL" id="KAF5662852.1"/>
    </source>
</evidence>
<dbReference type="InterPro" id="IPR039634">
    <property type="entry name" value="Bul1-like"/>
</dbReference>
<accession>A0A8H5WHG7</accession>